<accession>A0ABW3ZBZ3</accession>
<keyword evidence="3" id="KW-1185">Reference proteome</keyword>
<dbReference type="Pfam" id="PF00903">
    <property type="entry name" value="Glyoxalase"/>
    <property type="match status" value="1"/>
</dbReference>
<evidence type="ECO:0000313" key="3">
    <source>
        <dbReference type="Proteomes" id="UP001597171"/>
    </source>
</evidence>
<feature type="non-terminal residue" evidence="2">
    <location>
        <position position="59"/>
    </location>
</feature>
<dbReference type="InterPro" id="IPR004360">
    <property type="entry name" value="Glyas_Fos-R_dOase_dom"/>
</dbReference>
<protein>
    <submittedName>
        <fullName evidence="2">VOC family protein</fullName>
    </submittedName>
</protein>
<dbReference type="EMBL" id="JBHTMX010000318">
    <property type="protein sequence ID" value="MFD1333733.1"/>
    <property type="molecule type" value="Genomic_DNA"/>
</dbReference>
<gene>
    <name evidence="2" type="ORF">ACFQ4O_17145</name>
</gene>
<proteinExistence type="predicted"/>
<evidence type="ECO:0000259" key="1">
    <source>
        <dbReference type="Pfam" id="PF00903"/>
    </source>
</evidence>
<feature type="domain" description="Glyoxalase/fosfomycin resistance/dioxygenase" evidence="1">
    <location>
        <begin position="23"/>
        <end position="51"/>
    </location>
</feature>
<sequence length="59" mass="6021">MAVPSAAPQAAARTLPAGFALGVAELAVSDLPRSVAFYERIVGLRRLSQEPGVAELGGD</sequence>
<name>A0ABW3ZBZ3_9HYPH</name>
<dbReference type="InterPro" id="IPR029068">
    <property type="entry name" value="Glyas_Bleomycin-R_OHBP_Dase"/>
</dbReference>
<dbReference type="SUPFAM" id="SSF54593">
    <property type="entry name" value="Glyoxalase/Bleomycin resistance protein/Dihydroxybiphenyl dioxygenase"/>
    <property type="match status" value="1"/>
</dbReference>
<evidence type="ECO:0000313" key="2">
    <source>
        <dbReference type="EMBL" id="MFD1333733.1"/>
    </source>
</evidence>
<dbReference type="Proteomes" id="UP001597171">
    <property type="component" value="Unassembled WGS sequence"/>
</dbReference>
<dbReference type="Gene3D" id="3.10.180.10">
    <property type="entry name" value="2,3-Dihydroxybiphenyl 1,2-Dioxygenase, domain 1"/>
    <property type="match status" value="1"/>
</dbReference>
<organism evidence="2 3">
    <name type="scientific">Methylopila musalis</name>
    <dbReference type="NCBI Taxonomy" id="1134781"/>
    <lineage>
        <taxon>Bacteria</taxon>
        <taxon>Pseudomonadati</taxon>
        <taxon>Pseudomonadota</taxon>
        <taxon>Alphaproteobacteria</taxon>
        <taxon>Hyphomicrobiales</taxon>
        <taxon>Methylopilaceae</taxon>
        <taxon>Methylopila</taxon>
    </lineage>
</organism>
<dbReference type="RefSeq" id="WP_378777547.1">
    <property type="nucleotide sequence ID" value="NZ_JBHTMX010000318.1"/>
</dbReference>
<reference evidence="3" key="1">
    <citation type="journal article" date="2019" name="Int. J. Syst. Evol. Microbiol.">
        <title>The Global Catalogue of Microorganisms (GCM) 10K type strain sequencing project: providing services to taxonomists for standard genome sequencing and annotation.</title>
        <authorList>
            <consortium name="The Broad Institute Genomics Platform"/>
            <consortium name="The Broad Institute Genome Sequencing Center for Infectious Disease"/>
            <person name="Wu L."/>
            <person name="Ma J."/>
        </authorList>
    </citation>
    <scope>NUCLEOTIDE SEQUENCE [LARGE SCALE GENOMIC DNA]</scope>
    <source>
        <strain evidence="3">CCUG 61696</strain>
    </source>
</reference>
<comment type="caution">
    <text evidence="2">The sequence shown here is derived from an EMBL/GenBank/DDBJ whole genome shotgun (WGS) entry which is preliminary data.</text>
</comment>